<dbReference type="Pfam" id="PF15886">
    <property type="entry name" value="CBM39"/>
    <property type="match status" value="2"/>
</dbReference>
<dbReference type="GO" id="GO:0030246">
    <property type="term" value="F:carbohydrate binding"/>
    <property type="evidence" value="ECO:0007669"/>
    <property type="project" value="InterPro"/>
</dbReference>
<evidence type="ECO:0000259" key="2">
    <source>
        <dbReference type="PROSITE" id="PS51969"/>
    </source>
</evidence>
<dbReference type="Gene3D" id="2.60.40.2140">
    <property type="entry name" value="Beta-1,3-glucan-recognition protein, N-terminal domain"/>
    <property type="match status" value="2"/>
</dbReference>
<evidence type="ECO:0000313" key="4">
    <source>
        <dbReference type="Proteomes" id="UP000075881"/>
    </source>
</evidence>
<organism evidence="3 4">
    <name type="scientific">Anopheles christyi</name>
    <dbReference type="NCBI Taxonomy" id="43041"/>
    <lineage>
        <taxon>Eukaryota</taxon>
        <taxon>Metazoa</taxon>
        <taxon>Ecdysozoa</taxon>
        <taxon>Arthropoda</taxon>
        <taxon>Hexapoda</taxon>
        <taxon>Insecta</taxon>
        <taxon>Pterygota</taxon>
        <taxon>Neoptera</taxon>
        <taxon>Endopterygota</taxon>
        <taxon>Diptera</taxon>
        <taxon>Nematocera</taxon>
        <taxon>Culicoidea</taxon>
        <taxon>Culicidae</taxon>
        <taxon>Anophelinae</taxon>
        <taxon>Anopheles</taxon>
    </lineage>
</organism>
<dbReference type="InterPro" id="IPR043030">
    <property type="entry name" value="BGBP_N_sf"/>
</dbReference>
<name>A0A182KGQ8_9DIPT</name>
<dbReference type="EnsemblMetazoa" id="ACHR009946-RA">
    <property type="protein sequence ID" value="ACHR009946-PA"/>
    <property type="gene ID" value="ACHR009946"/>
</dbReference>
<protein>
    <recommendedName>
        <fullName evidence="2">CBM39 domain-containing protein</fullName>
    </recommendedName>
</protein>
<dbReference type="Proteomes" id="UP000075881">
    <property type="component" value="Unassembled WGS sequence"/>
</dbReference>
<accession>A0A182KGQ8</accession>
<evidence type="ECO:0000313" key="3">
    <source>
        <dbReference type="EnsemblMetazoa" id="ACHR009946-PA"/>
    </source>
</evidence>
<dbReference type="VEuPathDB" id="VectorBase:ACHR009946"/>
<feature type="chain" id="PRO_5008125496" description="CBM39 domain-containing protein" evidence="1">
    <location>
        <begin position="23"/>
        <end position="583"/>
    </location>
</feature>
<keyword evidence="4" id="KW-1185">Reference proteome</keyword>
<dbReference type="InterPro" id="IPR031756">
    <property type="entry name" value="BGBP_N"/>
</dbReference>
<reference evidence="3" key="2">
    <citation type="submission" date="2020-05" db="UniProtKB">
        <authorList>
            <consortium name="EnsemblMetazoa"/>
        </authorList>
    </citation>
    <scope>IDENTIFICATION</scope>
    <source>
        <strain evidence="3">ACHKN1017</strain>
    </source>
</reference>
<evidence type="ECO:0000256" key="1">
    <source>
        <dbReference type="SAM" id="SignalP"/>
    </source>
</evidence>
<dbReference type="PROSITE" id="PS51969">
    <property type="entry name" value="CBM39"/>
    <property type="match status" value="1"/>
</dbReference>
<keyword evidence="1" id="KW-0732">Signal</keyword>
<sequence length="583" mass="66159">MKQLITLITTLLLATVSVSSDAYENACKQFNGQIQIFRPQGLKIAAKHVSRNLLSIEVEVYINQEQRSNPTCDICANATVTGGRRKRFQIYHPSIVVLPGDRFQYTVTKRYRNGPPRQLSCEFRVNGERMLFSRPTQTRSCEENISTKNKGRQLNYIAEKRLLEETINEMLSSCEAADTTSMLILSGDYADMELTNELKSFIINRLRSHLPSVDWHGEVEDVYRTNGRLVFTVKTTLMKLKVLHLVRGTAVEAIVTDYDKQDRTTYDHEDYFDEDYGEPEIRTVKMSGKIRLLATIALMWLVAASCLLESVDARKSRGSSKRSSRRPKGVNIEIYHPKGVMVWYPYRSGMELFGIEIFINKANQQTGDSSEEDSTPPVCDICLNTTEVSYGKFILRSENAVIRNRDHVYYNAIVKKANGKAYISRSNEFYVSESRILLGDVTGTASACGGNTAVANLSDNDKRLANEIKLLEEILLEVNDQCHAGEQNRTKQLLLSAETPTRYDAKQLYQYVEEQLAQKLPTIDWNRTLVEAFYATDGIGFEVATTIDKLKVLKLAKALPQQPITDLDSFQTEDMTNDIDSWM</sequence>
<reference evidence="4" key="1">
    <citation type="submission" date="2013-03" db="EMBL/GenBank/DDBJ databases">
        <title>The Genome Sequence of Anopheles christyi ACHKN1017.</title>
        <authorList>
            <consortium name="The Broad Institute Genomics Platform"/>
            <person name="Neafsey D.E."/>
            <person name="Besansky N."/>
            <person name="Walker B."/>
            <person name="Young S.K."/>
            <person name="Zeng Q."/>
            <person name="Gargeya S."/>
            <person name="Fitzgerald M."/>
            <person name="Haas B."/>
            <person name="Abouelleil A."/>
            <person name="Allen A.W."/>
            <person name="Alvarado L."/>
            <person name="Arachchi H.M."/>
            <person name="Berlin A.M."/>
            <person name="Chapman S.B."/>
            <person name="Gainer-Dewar J."/>
            <person name="Goldberg J."/>
            <person name="Griggs A."/>
            <person name="Gujja S."/>
            <person name="Hansen M."/>
            <person name="Howarth C."/>
            <person name="Imamovic A."/>
            <person name="Ireland A."/>
            <person name="Larimer J."/>
            <person name="McCowan C."/>
            <person name="Murphy C."/>
            <person name="Pearson M."/>
            <person name="Poon T.W."/>
            <person name="Priest M."/>
            <person name="Roberts A."/>
            <person name="Saif S."/>
            <person name="Shea T."/>
            <person name="Sisk P."/>
            <person name="Sykes S."/>
            <person name="Wortman J."/>
            <person name="Nusbaum C."/>
            <person name="Birren B."/>
        </authorList>
    </citation>
    <scope>NUCLEOTIDE SEQUENCE [LARGE SCALE GENOMIC DNA]</scope>
    <source>
        <strain evidence="4">ACHKN1017</strain>
    </source>
</reference>
<feature type="signal peptide" evidence="1">
    <location>
        <begin position="1"/>
        <end position="22"/>
    </location>
</feature>
<proteinExistence type="predicted"/>
<feature type="domain" description="CBM39" evidence="2">
    <location>
        <begin position="325"/>
        <end position="436"/>
    </location>
</feature>
<dbReference type="AlphaFoldDB" id="A0A182KGQ8"/>